<dbReference type="RefSeq" id="WP_252741788.1">
    <property type="nucleotide sequence ID" value="NZ_JAMXIB010000009.1"/>
</dbReference>
<feature type="signal peptide" evidence="1">
    <location>
        <begin position="1"/>
        <end position="20"/>
    </location>
</feature>
<comment type="caution">
    <text evidence="2">The sequence shown here is derived from an EMBL/GenBank/DDBJ whole genome shotgun (WGS) entry which is preliminary data.</text>
</comment>
<evidence type="ECO:0000313" key="3">
    <source>
        <dbReference type="Proteomes" id="UP001206312"/>
    </source>
</evidence>
<keyword evidence="1" id="KW-0732">Signal</keyword>
<evidence type="ECO:0008006" key="4">
    <source>
        <dbReference type="Google" id="ProtNLM"/>
    </source>
</evidence>
<evidence type="ECO:0000256" key="1">
    <source>
        <dbReference type="SAM" id="SignalP"/>
    </source>
</evidence>
<dbReference type="InterPro" id="IPR036280">
    <property type="entry name" value="Multihaem_cyt_sf"/>
</dbReference>
<accession>A0ABT1B0C9</accession>
<dbReference type="EMBL" id="JAMXIB010000009">
    <property type="protein sequence ID" value="MCO5725414.1"/>
    <property type="molecule type" value="Genomic_DNA"/>
</dbReference>
<keyword evidence="3" id="KW-1185">Reference proteome</keyword>
<dbReference type="Gene3D" id="1.10.1130.10">
    <property type="entry name" value="Flavocytochrome C3, Chain A"/>
    <property type="match status" value="1"/>
</dbReference>
<gene>
    <name evidence="2" type="ORF">NG653_11145</name>
</gene>
<dbReference type="SUPFAM" id="SSF48695">
    <property type="entry name" value="Multiheme cytochromes"/>
    <property type="match status" value="1"/>
</dbReference>
<proteinExistence type="predicted"/>
<reference evidence="2 3" key="1">
    <citation type="submission" date="2022-06" db="EMBL/GenBank/DDBJ databases">
        <authorList>
            <person name="Xuan X."/>
        </authorList>
    </citation>
    <scope>NUCLEOTIDE SEQUENCE [LARGE SCALE GENOMIC DNA]</scope>
    <source>
        <strain evidence="2 3">2V75</strain>
    </source>
</reference>
<dbReference type="Proteomes" id="UP001206312">
    <property type="component" value="Unassembled WGS sequence"/>
</dbReference>
<name>A0ABT1B0C9_9FLAO</name>
<protein>
    <recommendedName>
        <fullName evidence="4">Cytochrome c7-like domain-containing protein</fullName>
    </recommendedName>
</protein>
<sequence>MKSHPFFRLLMIVVSGFLFVQCTSDPIPGPPGEDGIDGVDGVDGQDGVSGTASCVACHSNATREPILASFELSAHGSGTTFARGAGANCAQCHGSEGFIDYVTTGAVDTTAGAYSPAMPVSCATCHDSHRTFDFENDGPDYALRNPDAQNLVLDPTYTIDFEGSSNNCITCHQPRNSYEIPAVNTSGTYIITSSRFGPHYGPQSTMLEGILGAPIAGSTAYPGVGSATHRTASSCVNCHMGESNVADLGGHSWVPTDESCIQCHPSGAPEEMNGFTEGMATLAGLLANVVGEEYTEDADGNLVGTGVPIVGIIVNGSARLGIWPTEAAQAAWNYKTLEQDQSRGIHNPGYSRALLNNSIEALQNN</sequence>
<feature type="chain" id="PRO_5045287511" description="Cytochrome c7-like domain-containing protein" evidence="1">
    <location>
        <begin position="21"/>
        <end position="365"/>
    </location>
</feature>
<evidence type="ECO:0000313" key="2">
    <source>
        <dbReference type="EMBL" id="MCO5725414.1"/>
    </source>
</evidence>
<organism evidence="2 3">
    <name type="scientific">Robiginitalea marina</name>
    <dbReference type="NCBI Taxonomy" id="2954105"/>
    <lineage>
        <taxon>Bacteria</taxon>
        <taxon>Pseudomonadati</taxon>
        <taxon>Bacteroidota</taxon>
        <taxon>Flavobacteriia</taxon>
        <taxon>Flavobacteriales</taxon>
        <taxon>Flavobacteriaceae</taxon>
        <taxon>Robiginitalea</taxon>
    </lineage>
</organism>